<organism evidence="4 5">
    <name type="scientific">Nocardia terpenica</name>
    <dbReference type="NCBI Taxonomy" id="455432"/>
    <lineage>
        <taxon>Bacteria</taxon>
        <taxon>Bacillati</taxon>
        <taxon>Actinomycetota</taxon>
        <taxon>Actinomycetes</taxon>
        <taxon>Mycobacteriales</taxon>
        <taxon>Nocardiaceae</taxon>
        <taxon>Nocardia</taxon>
    </lineage>
</organism>
<name>A0A164PQ03_9NOCA</name>
<protein>
    <recommendedName>
        <fullName evidence="3">Anti-sigma-K factor RskA N-terminal domain-containing protein</fullName>
    </recommendedName>
</protein>
<dbReference type="Gene3D" id="1.10.10.1320">
    <property type="entry name" value="Anti-sigma factor, zinc-finger domain"/>
    <property type="match status" value="1"/>
</dbReference>
<gene>
    <name evidence="4" type="ORF">AWN90_16265</name>
</gene>
<sequence length="86" mass="9170">MNDSQIDLAHAVALGSIGDEDRRAVCELLGSGDEILRVDFEREVQSTRETLVAVAAAAAVQPPESLRERLLAEVAAPDPHHCPGGR</sequence>
<dbReference type="AlphaFoldDB" id="A0A164PQ03"/>
<dbReference type="Pfam" id="PF22618">
    <property type="entry name" value="RskA_N"/>
    <property type="match status" value="1"/>
</dbReference>
<dbReference type="EMBL" id="LWGR01000002">
    <property type="protein sequence ID" value="KZM75893.1"/>
    <property type="molecule type" value="Genomic_DNA"/>
</dbReference>
<accession>A0A164PQ03</accession>
<dbReference type="OrthoDB" id="4570841at2"/>
<keyword evidence="1" id="KW-0805">Transcription regulation</keyword>
<evidence type="ECO:0000256" key="1">
    <source>
        <dbReference type="ARBA" id="ARBA00023015"/>
    </source>
</evidence>
<keyword evidence="2" id="KW-0804">Transcription</keyword>
<evidence type="ECO:0000313" key="4">
    <source>
        <dbReference type="EMBL" id="KZM75893.1"/>
    </source>
</evidence>
<reference evidence="4 5" key="1">
    <citation type="submission" date="2016-04" db="EMBL/GenBank/DDBJ databases">
        <authorList>
            <person name="Evans L.H."/>
            <person name="Alamgir A."/>
            <person name="Owens N."/>
            <person name="Weber N.D."/>
            <person name="Virtaneva K."/>
            <person name="Barbian K."/>
            <person name="Babar A."/>
            <person name="Rosenke K."/>
        </authorList>
    </citation>
    <scope>NUCLEOTIDE SEQUENCE [LARGE SCALE GENOMIC DNA]</scope>
    <source>
        <strain evidence="4 5">IFM 0406</strain>
    </source>
</reference>
<evidence type="ECO:0000256" key="2">
    <source>
        <dbReference type="ARBA" id="ARBA00023163"/>
    </source>
</evidence>
<evidence type="ECO:0000313" key="5">
    <source>
        <dbReference type="Proteomes" id="UP000076512"/>
    </source>
</evidence>
<comment type="caution">
    <text evidence="4">The sequence shown here is derived from an EMBL/GenBank/DDBJ whole genome shotgun (WGS) entry which is preliminary data.</text>
</comment>
<dbReference type="RefSeq" id="WP_067581634.1">
    <property type="nucleotide sequence ID" value="NZ_JABMCZ010000002.1"/>
</dbReference>
<proteinExistence type="predicted"/>
<evidence type="ECO:0000259" key="3">
    <source>
        <dbReference type="Pfam" id="PF22618"/>
    </source>
</evidence>
<dbReference type="InterPro" id="IPR041916">
    <property type="entry name" value="Anti_sigma_zinc_sf"/>
</dbReference>
<dbReference type="Proteomes" id="UP000076512">
    <property type="component" value="Unassembled WGS sequence"/>
</dbReference>
<feature type="domain" description="Anti-sigma-K factor RskA N-terminal" evidence="3">
    <location>
        <begin position="6"/>
        <end position="51"/>
    </location>
</feature>
<keyword evidence="5" id="KW-1185">Reference proteome</keyword>
<dbReference type="InterPro" id="IPR053877">
    <property type="entry name" value="RskA_N"/>
</dbReference>